<organism evidence="2 3">
    <name type="scientific">Phascolomyces articulosus</name>
    <dbReference type="NCBI Taxonomy" id="60185"/>
    <lineage>
        <taxon>Eukaryota</taxon>
        <taxon>Fungi</taxon>
        <taxon>Fungi incertae sedis</taxon>
        <taxon>Mucoromycota</taxon>
        <taxon>Mucoromycotina</taxon>
        <taxon>Mucoromycetes</taxon>
        <taxon>Mucorales</taxon>
        <taxon>Lichtheimiaceae</taxon>
        <taxon>Phascolomyces</taxon>
    </lineage>
</organism>
<feature type="compositionally biased region" description="Basic residues" evidence="1">
    <location>
        <begin position="168"/>
        <end position="193"/>
    </location>
</feature>
<gene>
    <name evidence="2" type="ORF">BDA99DRAFT_526299</name>
</gene>
<accession>A0AAD5P885</accession>
<dbReference type="Proteomes" id="UP001209540">
    <property type="component" value="Unassembled WGS sequence"/>
</dbReference>
<reference evidence="2" key="1">
    <citation type="journal article" date="2022" name="IScience">
        <title>Evolution of zygomycete secretomes and the origins of terrestrial fungal ecologies.</title>
        <authorList>
            <person name="Chang Y."/>
            <person name="Wang Y."/>
            <person name="Mondo S."/>
            <person name="Ahrendt S."/>
            <person name="Andreopoulos W."/>
            <person name="Barry K."/>
            <person name="Beard J."/>
            <person name="Benny G.L."/>
            <person name="Blankenship S."/>
            <person name="Bonito G."/>
            <person name="Cuomo C."/>
            <person name="Desiro A."/>
            <person name="Gervers K.A."/>
            <person name="Hundley H."/>
            <person name="Kuo A."/>
            <person name="LaButti K."/>
            <person name="Lang B.F."/>
            <person name="Lipzen A."/>
            <person name="O'Donnell K."/>
            <person name="Pangilinan J."/>
            <person name="Reynolds N."/>
            <person name="Sandor L."/>
            <person name="Smith M.E."/>
            <person name="Tsang A."/>
            <person name="Grigoriev I.V."/>
            <person name="Stajich J.E."/>
            <person name="Spatafora J.W."/>
        </authorList>
    </citation>
    <scope>NUCLEOTIDE SEQUENCE</scope>
    <source>
        <strain evidence="2">RSA 2281</strain>
    </source>
</reference>
<keyword evidence="3" id="KW-1185">Reference proteome</keyword>
<comment type="caution">
    <text evidence="2">The sequence shown here is derived from an EMBL/GenBank/DDBJ whole genome shotgun (WGS) entry which is preliminary data.</text>
</comment>
<sequence length="193" mass="22139">MSPAILELTTMSISKGFNPYDIHSNNNRPDNITITSATTTLTDNPLDPTDNPIYELARVMFLNSSEQDLDYDAFLERKTKELTKIRDEKGNTDASKLLSKHWKFHQTIPDLIATQSTLESTQPLSTQELDWNEDELENSFPPTVIASQPLQQQQKDEEQGSSILLHHDKSHKRKKDKEKDKKKKKKKLTPGFM</sequence>
<evidence type="ECO:0000313" key="3">
    <source>
        <dbReference type="Proteomes" id="UP001209540"/>
    </source>
</evidence>
<evidence type="ECO:0000313" key="2">
    <source>
        <dbReference type="EMBL" id="KAI9247175.1"/>
    </source>
</evidence>
<protein>
    <submittedName>
        <fullName evidence="2">Uncharacterized protein</fullName>
    </submittedName>
</protein>
<evidence type="ECO:0000256" key="1">
    <source>
        <dbReference type="SAM" id="MobiDB-lite"/>
    </source>
</evidence>
<dbReference type="EMBL" id="JAIXMP010000043">
    <property type="protein sequence ID" value="KAI9247175.1"/>
    <property type="molecule type" value="Genomic_DNA"/>
</dbReference>
<reference evidence="2" key="2">
    <citation type="submission" date="2023-02" db="EMBL/GenBank/DDBJ databases">
        <authorList>
            <consortium name="DOE Joint Genome Institute"/>
            <person name="Mondo S.J."/>
            <person name="Chang Y."/>
            <person name="Wang Y."/>
            <person name="Ahrendt S."/>
            <person name="Andreopoulos W."/>
            <person name="Barry K."/>
            <person name="Beard J."/>
            <person name="Benny G.L."/>
            <person name="Blankenship S."/>
            <person name="Bonito G."/>
            <person name="Cuomo C."/>
            <person name="Desiro A."/>
            <person name="Gervers K.A."/>
            <person name="Hundley H."/>
            <person name="Kuo A."/>
            <person name="LaButti K."/>
            <person name="Lang B.F."/>
            <person name="Lipzen A."/>
            <person name="O'Donnell K."/>
            <person name="Pangilinan J."/>
            <person name="Reynolds N."/>
            <person name="Sandor L."/>
            <person name="Smith M.W."/>
            <person name="Tsang A."/>
            <person name="Grigoriev I.V."/>
            <person name="Stajich J.E."/>
            <person name="Spatafora J.W."/>
        </authorList>
    </citation>
    <scope>NUCLEOTIDE SEQUENCE</scope>
    <source>
        <strain evidence="2">RSA 2281</strain>
    </source>
</reference>
<name>A0AAD5P885_9FUNG</name>
<proteinExistence type="predicted"/>
<dbReference type="AlphaFoldDB" id="A0AAD5P885"/>
<feature type="region of interest" description="Disordered" evidence="1">
    <location>
        <begin position="144"/>
        <end position="193"/>
    </location>
</feature>